<evidence type="ECO:0000313" key="7">
    <source>
        <dbReference type="EMBL" id="JAC31656.1"/>
    </source>
</evidence>
<organism evidence="7">
    <name type="scientific">Amblyomma triste</name>
    <name type="common">Neotropical tick</name>
    <dbReference type="NCBI Taxonomy" id="251400"/>
    <lineage>
        <taxon>Eukaryota</taxon>
        <taxon>Metazoa</taxon>
        <taxon>Ecdysozoa</taxon>
        <taxon>Arthropoda</taxon>
        <taxon>Chelicerata</taxon>
        <taxon>Arachnida</taxon>
        <taxon>Acari</taxon>
        <taxon>Parasitiformes</taxon>
        <taxon>Ixodida</taxon>
        <taxon>Ixodoidea</taxon>
        <taxon>Ixodidae</taxon>
        <taxon>Amblyomminae</taxon>
        <taxon>Amblyomma</taxon>
    </lineage>
</organism>
<dbReference type="SUPFAM" id="SSF55120">
    <property type="entry name" value="Pseudouridine synthase"/>
    <property type="match status" value="1"/>
</dbReference>
<feature type="coiled-coil region" evidence="4">
    <location>
        <begin position="43"/>
        <end position="70"/>
    </location>
</feature>
<evidence type="ECO:0000256" key="2">
    <source>
        <dbReference type="ARBA" id="ARBA00022694"/>
    </source>
</evidence>
<dbReference type="InterPro" id="IPR020094">
    <property type="entry name" value="TruA/RsuA/RluB/E/F_N"/>
</dbReference>
<feature type="region of interest" description="Disordered" evidence="5">
    <location>
        <begin position="283"/>
        <end position="304"/>
    </location>
</feature>
<dbReference type="GO" id="GO:0031119">
    <property type="term" value="P:tRNA pseudouridine synthesis"/>
    <property type="evidence" value="ECO:0007669"/>
    <property type="project" value="TreeGrafter"/>
</dbReference>
<dbReference type="HAMAP" id="MF_00171">
    <property type="entry name" value="TruA"/>
    <property type="match status" value="1"/>
</dbReference>
<feature type="compositionally biased region" description="Polar residues" evidence="5">
    <location>
        <begin position="283"/>
        <end position="303"/>
    </location>
</feature>
<dbReference type="Gene3D" id="3.30.70.660">
    <property type="entry name" value="Pseudouridine synthase I, catalytic domain, C-terminal subdomain"/>
    <property type="match status" value="1"/>
</dbReference>
<feature type="domain" description="Pseudouridine synthase I TruA alpha/beta" evidence="6">
    <location>
        <begin position="239"/>
        <end position="381"/>
    </location>
</feature>
<dbReference type="GO" id="GO:0005634">
    <property type="term" value="C:nucleus"/>
    <property type="evidence" value="ECO:0007669"/>
    <property type="project" value="TreeGrafter"/>
</dbReference>
<evidence type="ECO:0000256" key="5">
    <source>
        <dbReference type="SAM" id="MobiDB-lite"/>
    </source>
</evidence>
<accession>A0A023GBR4</accession>
<dbReference type="EMBL" id="GBBM01003762">
    <property type="protein sequence ID" value="JAC31656.1"/>
    <property type="molecule type" value="mRNA"/>
</dbReference>
<dbReference type="CDD" id="cd02569">
    <property type="entry name" value="PseudoU_synth_ScPus3"/>
    <property type="match status" value="1"/>
</dbReference>
<proteinExistence type="evidence at transcript level"/>
<dbReference type="InterPro" id="IPR020097">
    <property type="entry name" value="PsdUridine_synth_TruA_a/b_dom"/>
</dbReference>
<comment type="similarity">
    <text evidence="1">Belongs to the tRNA pseudouridine synthase TruA family.</text>
</comment>
<dbReference type="AlphaFoldDB" id="A0A023GBR4"/>
<dbReference type="InterPro" id="IPR001406">
    <property type="entry name" value="PsdUridine_synth_TruA"/>
</dbReference>
<evidence type="ECO:0000256" key="3">
    <source>
        <dbReference type="ARBA" id="ARBA00023235"/>
    </source>
</evidence>
<dbReference type="GO" id="GO:0005737">
    <property type="term" value="C:cytoplasm"/>
    <property type="evidence" value="ECO:0007669"/>
    <property type="project" value="TreeGrafter"/>
</dbReference>
<reference evidence="7" key="1">
    <citation type="submission" date="2014-03" db="EMBL/GenBank/DDBJ databases">
        <title>The sialotranscriptome of Amblyomma triste, Amblyomma parvum and Amblyomma cajennense ticks, uncovered by 454-based RNA-seq.</title>
        <authorList>
            <person name="Garcia G.R."/>
            <person name="Gardinassi L.G."/>
            <person name="Ribeiro J.M."/>
            <person name="Anatriello E."/>
            <person name="Ferreira B.R."/>
            <person name="Moreira H.N."/>
            <person name="Mafra C."/>
            <person name="Olegario M.M."/>
            <person name="Szabo P.J."/>
            <person name="Miranda-Santos I.K."/>
            <person name="Maruyama S.R."/>
        </authorList>
    </citation>
    <scope>NUCLEOTIDE SEQUENCE</scope>
    <source>
        <strain evidence="7">Mato Grasso do Sul</strain>
        <tissue evidence="7">Salivary glands</tissue>
    </source>
</reference>
<dbReference type="InterPro" id="IPR041707">
    <property type="entry name" value="Pus3-like"/>
</dbReference>
<keyword evidence="3" id="KW-0413">Isomerase</keyword>
<dbReference type="Gene3D" id="3.30.70.580">
    <property type="entry name" value="Pseudouridine synthase I, catalytic domain, N-terminal subdomain"/>
    <property type="match status" value="1"/>
</dbReference>
<dbReference type="InterPro" id="IPR020103">
    <property type="entry name" value="PsdUridine_synth_cat_dom_sf"/>
</dbReference>
<protein>
    <submittedName>
        <fullName evidence="7">Putative pseudouridylate synthase</fullName>
    </submittedName>
</protein>
<keyword evidence="4" id="KW-0175">Coiled coil</keyword>
<keyword evidence="2" id="KW-0819">tRNA processing</keyword>
<evidence type="ECO:0000256" key="4">
    <source>
        <dbReference type="SAM" id="Coils"/>
    </source>
</evidence>
<dbReference type="GO" id="GO:0003723">
    <property type="term" value="F:RNA binding"/>
    <property type="evidence" value="ECO:0007669"/>
    <property type="project" value="InterPro"/>
</dbReference>
<dbReference type="PANTHER" id="PTHR11142">
    <property type="entry name" value="PSEUDOURIDYLATE SYNTHASE"/>
    <property type="match status" value="1"/>
</dbReference>
<dbReference type="GO" id="GO:1990481">
    <property type="term" value="P:mRNA pseudouridine synthesis"/>
    <property type="evidence" value="ECO:0007669"/>
    <property type="project" value="TreeGrafter"/>
</dbReference>
<name>A0A023GBR4_AMBTT</name>
<dbReference type="FunFam" id="3.30.70.580:FF:000007">
    <property type="entry name" value="tRNA pseudouridine synthase"/>
    <property type="match status" value="1"/>
</dbReference>
<evidence type="ECO:0000259" key="6">
    <source>
        <dbReference type="Pfam" id="PF01416"/>
    </source>
</evidence>
<dbReference type="PANTHER" id="PTHR11142:SF5">
    <property type="entry name" value="TRNA PSEUDOURIDINE(38_39) SYNTHASE"/>
    <property type="match status" value="1"/>
</dbReference>
<dbReference type="GO" id="GO:0009982">
    <property type="term" value="F:pseudouridine synthase activity"/>
    <property type="evidence" value="ECO:0007669"/>
    <property type="project" value="InterPro"/>
</dbReference>
<evidence type="ECO:0000256" key="1">
    <source>
        <dbReference type="ARBA" id="ARBA00009375"/>
    </source>
</evidence>
<dbReference type="Pfam" id="PF01416">
    <property type="entry name" value="PseudoU_synth_1"/>
    <property type="match status" value="1"/>
</dbReference>
<sequence>MLWCGHLRFKQGCSFFFTMEVREEHSKRREEKLSEESLLQLDKSALVERIKKLETHVRQLQNLLQAKDKQKPVRPTRPFNFTRFKRRHVALRLFYLGWDYDGYVLQEDTGHTVEAALFEALERTRLLEDRTQAHYHRCGRTDKGVSAFSQVISLDLRTNLTEGTGVFAQEGYQPDPSTVPRTQELDYVKILNGVLPPEIRVLAWAPVDQDFSARFDCRQRTYRYFFPQGSLDIPRMREAAALLVGEHDFRNLCKMDVANGVTNYKRCILQTDIFPWTRPLTASTRGRSPTMQSTSQNGSSTSVDHGDGCEDGYRLLCLEIVGQAFLWHQVRCIVAVLLLVGQRLEEPQVISELLDVAKNPRKPQYTMASELPLVLYDCQFEGLEWQQGPAEAEAVATHLQALWTQARIKSALMESMLAGLPNVRSQPRCLLPSVARSHKPLLERPMCGSLEERMASFAKRRKICTDERGDSQEDDMVE</sequence>
<dbReference type="InterPro" id="IPR020095">
    <property type="entry name" value="PsdUridine_synth_TruA_C"/>
</dbReference>